<dbReference type="AlphaFoldDB" id="A0A9P7VRF8"/>
<accession>A0A9P7VRF8</accession>
<dbReference type="EMBL" id="MU250537">
    <property type="protein sequence ID" value="KAG7445242.1"/>
    <property type="molecule type" value="Genomic_DNA"/>
</dbReference>
<dbReference type="RefSeq" id="XP_043038742.1">
    <property type="nucleotide sequence ID" value="XM_043186482.1"/>
</dbReference>
<reference evidence="1" key="1">
    <citation type="submission" date="2020-11" db="EMBL/GenBank/DDBJ databases">
        <title>Adaptations for nitrogen fixation in a non-lichenized fungal sporocarp promotes dispersal by wood-feeding termites.</title>
        <authorList>
            <consortium name="DOE Joint Genome Institute"/>
            <person name="Koch R.A."/>
            <person name="Yoon G."/>
            <person name="Arayal U."/>
            <person name="Lail K."/>
            <person name="Amirebrahimi M."/>
            <person name="Labutti K."/>
            <person name="Lipzen A."/>
            <person name="Riley R."/>
            <person name="Barry K."/>
            <person name="Henrissat B."/>
            <person name="Grigoriev I.V."/>
            <person name="Herr J.R."/>
            <person name="Aime M.C."/>
        </authorList>
    </citation>
    <scope>NUCLEOTIDE SEQUENCE</scope>
    <source>
        <strain evidence="1">MCA 3950</strain>
    </source>
</reference>
<evidence type="ECO:0000313" key="1">
    <source>
        <dbReference type="EMBL" id="KAG7445242.1"/>
    </source>
</evidence>
<organism evidence="1 2">
    <name type="scientific">Guyanagaster necrorhizus</name>
    <dbReference type="NCBI Taxonomy" id="856835"/>
    <lineage>
        <taxon>Eukaryota</taxon>
        <taxon>Fungi</taxon>
        <taxon>Dikarya</taxon>
        <taxon>Basidiomycota</taxon>
        <taxon>Agaricomycotina</taxon>
        <taxon>Agaricomycetes</taxon>
        <taxon>Agaricomycetidae</taxon>
        <taxon>Agaricales</taxon>
        <taxon>Marasmiineae</taxon>
        <taxon>Physalacriaceae</taxon>
        <taxon>Guyanagaster</taxon>
    </lineage>
</organism>
<dbReference type="Proteomes" id="UP000812287">
    <property type="component" value="Unassembled WGS sequence"/>
</dbReference>
<keyword evidence="2" id="KW-1185">Reference proteome</keyword>
<comment type="caution">
    <text evidence="1">The sequence shown here is derived from an EMBL/GenBank/DDBJ whole genome shotgun (WGS) entry which is preliminary data.</text>
</comment>
<sequence>MPIQCRQLDFSLYTHTRYRPYAIYLGRQPDTTRVVENKGIQFRPNAGKMWNGMVQGHFVLLAPVSLSTILRLNVR</sequence>
<protein>
    <submittedName>
        <fullName evidence="1">Uncharacterized protein</fullName>
    </submittedName>
</protein>
<evidence type="ECO:0000313" key="2">
    <source>
        <dbReference type="Proteomes" id="UP000812287"/>
    </source>
</evidence>
<name>A0A9P7VRF8_9AGAR</name>
<gene>
    <name evidence="1" type="ORF">BT62DRAFT_933053</name>
</gene>
<proteinExistence type="predicted"/>
<dbReference type="GeneID" id="66108779"/>